<feature type="compositionally biased region" description="Basic and acidic residues" evidence="3">
    <location>
        <begin position="127"/>
        <end position="152"/>
    </location>
</feature>
<dbReference type="SUPFAM" id="SSF52540">
    <property type="entry name" value="P-loop containing nucleoside triphosphate hydrolases"/>
    <property type="match status" value="1"/>
</dbReference>
<dbReference type="Gene3D" id="2.60.120.920">
    <property type="match status" value="1"/>
</dbReference>
<dbReference type="GO" id="GO:0005634">
    <property type="term" value="C:nucleus"/>
    <property type="evidence" value="ECO:0007669"/>
    <property type="project" value="TreeGrafter"/>
</dbReference>
<dbReference type="Pfam" id="PF02037">
    <property type="entry name" value="SAP"/>
    <property type="match status" value="1"/>
</dbReference>
<dbReference type="SUPFAM" id="SSF68906">
    <property type="entry name" value="SAP domain"/>
    <property type="match status" value="1"/>
</dbReference>
<feature type="compositionally biased region" description="Polar residues" evidence="3">
    <location>
        <begin position="257"/>
        <end position="266"/>
    </location>
</feature>
<feature type="region of interest" description="Disordered" evidence="3">
    <location>
        <begin position="39"/>
        <end position="303"/>
    </location>
</feature>
<dbReference type="GeneID" id="100904737"/>
<dbReference type="InterPro" id="IPR003877">
    <property type="entry name" value="SPRY_dom"/>
</dbReference>
<dbReference type="AlphaFoldDB" id="A0AAJ7WI99"/>
<dbReference type="Proteomes" id="UP000694867">
    <property type="component" value="Unplaced"/>
</dbReference>
<dbReference type="InterPro" id="IPR013320">
    <property type="entry name" value="ConA-like_dom_sf"/>
</dbReference>
<dbReference type="SUPFAM" id="SSF49899">
    <property type="entry name" value="Concanavalin A-like lectins/glucanases"/>
    <property type="match status" value="1"/>
</dbReference>
<dbReference type="Gene3D" id="1.10.720.30">
    <property type="entry name" value="SAP domain"/>
    <property type="match status" value="1"/>
</dbReference>
<accession>A0AAJ7WI99</accession>
<feature type="compositionally biased region" description="Basic and acidic residues" evidence="3">
    <location>
        <begin position="189"/>
        <end position="200"/>
    </location>
</feature>
<dbReference type="SMART" id="SM00513">
    <property type="entry name" value="SAP"/>
    <property type="match status" value="1"/>
</dbReference>
<dbReference type="GO" id="GO:0000380">
    <property type="term" value="P:alternative mRNA splicing, via spliceosome"/>
    <property type="evidence" value="ECO:0007669"/>
    <property type="project" value="TreeGrafter"/>
</dbReference>
<feature type="compositionally biased region" description="Low complexity" evidence="3">
    <location>
        <begin position="202"/>
        <end position="213"/>
    </location>
</feature>
<reference evidence="7" key="1">
    <citation type="submission" date="2025-08" db="UniProtKB">
        <authorList>
            <consortium name="RefSeq"/>
        </authorList>
    </citation>
    <scope>IDENTIFICATION</scope>
</reference>
<dbReference type="InterPro" id="IPR043136">
    <property type="entry name" value="B30.2/SPRY_sf"/>
</dbReference>
<dbReference type="PANTHER" id="PTHR12381">
    <property type="entry name" value="HETEROGENEOUS NUCLEAR RIBONUCLEOPROTEIN U FAMILY MEMBER"/>
    <property type="match status" value="1"/>
</dbReference>
<organism evidence="6 7">
    <name type="scientific">Galendromus occidentalis</name>
    <name type="common">western predatory mite</name>
    <dbReference type="NCBI Taxonomy" id="34638"/>
    <lineage>
        <taxon>Eukaryota</taxon>
        <taxon>Metazoa</taxon>
        <taxon>Ecdysozoa</taxon>
        <taxon>Arthropoda</taxon>
        <taxon>Chelicerata</taxon>
        <taxon>Arachnida</taxon>
        <taxon>Acari</taxon>
        <taxon>Parasitiformes</taxon>
        <taxon>Mesostigmata</taxon>
        <taxon>Gamasina</taxon>
        <taxon>Phytoseioidea</taxon>
        <taxon>Phytoseiidae</taxon>
        <taxon>Typhlodrominae</taxon>
        <taxon>Galendromus</taxon>
    </lineage>
</organism>
<dbReference type="Pfam" id="PF13671">
    <property type="entry name" value="AAA_33"/>
    <property type="match status" value="1"/>
</dbReference>
<feature type="compositionally biased region" description="Polar residues" evidence="3">
    <location>
        <begin position="936"/>
        <end position="948"/>
    </location>
</feature>
<feature type="compositionally biased region" description="Polar residues" evidence="3">
    <location>
        <begin position="41"/>
        <end position="54"/>
    </location>
</feature>
<proteinExistence type="predicted"/>
<feature type="compositionally biased region" description="Low complexity" evidence="3">
    <location>
        <begin position="875"/>
        <end position="900"/>
    </location>
</feature>
<dbReference type="InterPro" id="IPR027417">
    <property type="entry name" value="P-loop_NTPase"/>
</dbReference>
<feature type="compositionally biased region" description="Polar residues" evidence="3">
    <location>
        <begin position="910"/>
        <end position="927"/>
    </location>
</feature>
<sequence>MEEELLKLTVVKLREKLAEKGLDIKGVKAVLVKRLLEVAHNETNSTESGQSVTEDGSAVLEPSVPPAGDPSDEERKTAAAEPPDSEQNPESTAEVDSAEPEAAVGVADRDESMTGVRRAAVSPIEDVEPKRQKLDISNDEDISRDAQSETTDKMFLSLIGDEPTEKEADNMSAEQMLTDQEENSLLGEEPAKVLDSDKPQTEAAESAANSSQSLLDSGHDTSQEATAPRSSEEDAEKPVPMPDEIAPDAREAASELGQATESTAKGSETAGDAIDATRKSHGRESSSRATRQKASENAAENKNEWIDKQRTTITLDEYTSDLNCSIDAETMSIVPLSESYFAWMCAGVKCSHGFIKGKIRRAFLMKLLFDVKVLELLDVDIDSDEKHLLRVGFCRRLDHQSARLGEDEQSWALSSSGKKGSGGDFEGFAELPDLKVGDVFSSMLNLDTCPAELRFAHNGKDLGVAFEIPPGSHALYPAVLTKNIKVEVNLGQAEALPVEGCELEHIFPLKTEPSNRVKDDIAPYSRRESELIMMIGLPSSGKSTWARRHVEKHPEKHYNVLGISTILDRMIIEGKPEAKKFSGDEDELSKMTTSCLSKLIETAASRRRNIILDDSNVKGSVQVTRWRLFDGFKRRAVILITTAETLKERHAKRSPEEHLLSDKTISEMKACLELPYGSHFRGCLTFAELSRDDAEREVEKYNEEAAKELGIEPRRKRRQPNRGAREGEASTLARTGARCAATPQMPPVLAGHVGVCFRSNSIHRQRELVTQMPGGQALDRITETAVKEDAAAAAAIIGVREPRGSSNLIAAVVGTMKAMIAAPGSRFGSQVESPRVTPSYNTAQKPWAAHPQAAQPQPQHESTPHCAPQSTWTSTQNPQPYNQPQQQTQEQQQQWYQWQQFYNDPRARPSAQNAEQWKGHNQNQWLTTPAPGPAVSDSSPAETQKPYQATQLQANQRNQWTYWQQWQQRPAGSQQTVAAAPGSQYSAAQQYQQQMANWKQQCSRYYEQNPQIPHQSQHK</sequence>
<dbReference type="PROSITE" id="PS50188">
    <property type="entry name" value="B302_SPRY"/>
    <property type="match status" value="1"/>
</dbReference>
<dbReference type="PANTHER" id="PTHR12381:SF56">
    <property type="entry name" value="B30.2_SPRY DOMAIN-CONTAINING PROTEIN-RELATED"/>
    <property type="match status" value="1"/>
</dbReference>
<evidence type="ECO:0000259" key="5">
    <source>
        <dbReference type="PROSITE" id="PS50800"/>
    </source>
</evidence>
<evidence type="ECO:0000256" key="2">
    <source>
        <dbReference type="ARBA" id="ARBA00022553"/>
    </source>
</evidence>
<feature type="region of interest" description="Disordered" evidence="3">
    <location>
        <begin position="964"/>
        <end position="985"/>
    </location>
</feature>
<gene>
    <name evidence="7" type="primary">LOC100904737</name>
</gene>
<evidence type="ECO:0000256" key="1">
    <source>
        <dbReference type="ARBA" id="ARBA00022481"/>
    </source>
</evidence>
<evidence type="ECO:0000259" key="4">
    <source>
        <dbReference type="PROSITE" id="PS50188"/>
    </source>
</evidence>
<dbReference type="KEGG" id="goe:100904737"/>
<dbReference type="InterPro" id="IPR003034">
    <property type="entry name" value="SAP_dom"/>
</dbReference>
<dbReference type="SMART" id="SM00449">
    <property type="entry name" value="SPRY"/>
    <property type="match status" value="1"/>
</dbReference>
<evidence type="ECO:0000313" key="7">
    <source>
        <dbReference type="RefSeq" id="XP_028968129.1"/>
    </source>
</evidence>
<dbReference type="InterPro" id="IPR001870">
    <property type="entry name" value="B30.2/SPRY"/>
</dbReference>
<feature type="compositionally biased region" description="Polar residues" evidence="3">
    <location>
        <begin position="827"/>
        <end position="842"/>
    </location>
</feature>
<dbReference type="InterPro" id="IPR036361">
    <property type="entry name" value="SAP_dom_sf"/>
</dbReference>
<name>A0AAJ7WI99_9ACAR</name>
<keyword evidence="1" id="KW-0488">Methylation</keyword>
<dbReference type="Pfam" id="PF00622">
    <property type="entry name" value="SPRY"/>
    <property type="match status" value="1"/>
</dbReference>
<feature type="domain" description="B30.2/SPRY" evidence="4">
    <location>
        <begin position="293"/>
        <end position="495"/>
    </location>
</feature>
<feature type="compositionally biased region" description="Basic and acidic residues" evidence="3">
    <location>
        <begin position="275"/>
        <end position="286"/>
    </location>
</feature>
<dbReference type="PROSITE" id="PS50800">
    <property type="entry name" value="SAP"/>
    <property type="match status" value="1"/>
</dbReference>
<dbReference type="RefSeq" id="XP_028968129.1">
    <property type="nucleotide sequence ID" value="XM_029112296.1"/>
</dbReference>
<evidence type="ECO:0000313" key="6">
    <source>
        <dbReference type="Proteomes" id="UP000694867"/>
    </source>
</evidence>
<keyword evidence="6" id="KW-1185">Reference proteome</keyword>
<dbReference type="Gene3D" id="3.40.50.300">
    <property type="entry name" value="P-loop containing nucleotide triphosphate hydrolases"/>
    <property type="match status" value="1"/>
</dbReference>
<feature type="region of interest" description="Disordered" evidence="3">
    <location>
        <begin position="825"/>
        <end position="948"/>
    </location>
</feature>
<feature type="region of interest" description="Disordered" evidence="3">
    <location>
        <begin position="709"/>
        <end position="733"/>
    </location>
</feature>
<evidence type="ECO:0000256" key="3">
    <source>
        <dbReference type="SAM" id="MobiDB-lite"/>
    </source>
</evidence>
<dbReference type="GO" id="GO:0003723">
    <property type="term" value="F:RNA binding"/>
    <property type="evidence" value="ECO:0007669"/>
    <property type="project" value="TreeGrafter"/>
</dbReference>
<feature type="compositionally biased region" description="Low complexity" evidence="3">
    <location>
        <begin position="843"/>
        <end position="859"/>
    </location>
</feature>
<protein>
    <submittedName>
        <fullName evidence="7">Heterogeneous nuclear ribonucleoprotein U-like protein 2</fullName>
    </submittedName>
</protein>
<feature type="compositionally biased region" description="Polar residues" evidence="3">
    <location>
        <begin position="964"/>
        <end position="977"/>
    </location>
</feature>
<feature type="domain" description="SAP" evidence="5">
    <location>
        <begin position="5"/>
        <end position="39"/>
    </location>
</feature>
<keyword evidence="2" id="KW-0597">Phosphoprotein</keyword>